<gene>
    <name evidence="2" type="ORF">ACFSR3_03415</name>
</gene>
<reference evidence="3" key="1">
    <citation type="journal article" date="2019" name="Int. J. Syst. Evol. Microbiol.">
        <title>The Global Catalogue of Microorganisms (GCM) 10K type strain sequencing project: providing services to taxonomists for standard genome sequencing and annotation.</title>
        <authorList>
            <consortium name="The Broad Institute Genomics Platform"/>
            <consortium name="The Broad Institute Genome Sequencing Center for Infectious Disease"/>
            <person name="Wu L."/>
            <person name="Ma J."/>
        </authorList>
    </citation>
    <scope>NUCLEOTIDE SEQUENCE [LARGE SCALE GENOMIC DNA]</scope>
    <source>
        <strain evidence="3">KCTC 42107</strain>
    </source>
</reference>
<organism evidence="2 3">
    <name type="scientific">Flavobacterium suzhouense</name>
    <dbReference type="NCBI Taxonomy" id="1529638"/>
    <lineage>
        <taxon>Bacteria</taxon>
        <taxon>Pseudomonadati</taxon>
        <taxon>Bacteroidota</taxon>
        <taxon>Flavobacteriia</taxon>
        <taxon>Flavobacteriales</taxon>
        <taxon>Flavobacteriaceae</taxon>
        <taxon>Flavobacterium</taxon>
    </lineage>
</organism>
<dbReference type="PANTHER" id="PTHR34406:SF1">
    <property type="entry name" value="PROTEIN YCEI"/>
    <property type="match status" value="1"/>
</dbReference>
<dbReference type="PANTHER" id="PTHR34406">
    <property type="entry name" value="PROTEIN YCEI"/>
    <property type="match status" value="1"/>
</dbReference>
<evidence type="ECO:0000313" key="3">
    <source>
        <dbReference type="Proteomes" id="UP001597480"/>
    </source>
</evidence>
<dbReference type="InterPro" id="IPR007372">
    <property type="entry name" value="Lipid/polyisoprenoid-bd_YceI"/>
</dbReference>
<dbReference type="Proteomes" id="UP001597480">
    <property type="component" value="Unassembled WGS sequence"/>
</dbReference>
<dbReference type="InterPro" id="IPR036761">
    <property type="entry name" value="TTHA0802/YceI-like_sf"/>
</dbReference>
<sequence length="225" mass="25079">MKKQLFVAATVILFATSCRKETTSGEAIITEAELTKPVAPASQKYIADTLVSNINWIGTKPTGSHSGTIKLKDGVFFIKDNELESGKFTIDMNSITVTDPKEDKNRTNLENHLKGLGDKTNEDHFFNVTKYPIGIFEITNIAKTNNQTLIEGNLTIKEITKNITFPAFVSVNDSTVILNSESFKINRTLWNINYNSKSAIENLGDQYIDDNIELKVSVTAKRNIK</sequence>
<dbReference type="RefSeq" id="WP_379819721.1">
    <property type="nucleotide sequence ID" value="NZ_JBHUMD010000005.1"/>
</dbReference>
<proteinExistence type="predicted"/>
<name>A0ABW5NRB5_9FLAO</name>
<accession>A0ABW5NRB5</accession>
<dbReference type="Gene3D" id="2.40.128.110">
    <property type="entry name" value="Lipid/polyisoprenoid-binding, YceI-like"/>
    <property type="match status" value="1"/>
</dbReference>
<feature type="domain" description="Lipid/polyisoprenoid-binding YceI-like" evidence="1">
    <location>
        <begin position="44"/>
        <end position="221"/>
    </location>
</feature>
<dbReference type="EMBL" id="JBHUMD010000005">
    <property type="protein sequence ID" value="MFD2601093.1"/>
    <property type="molecule type" value="Genomic_DNA"/>
</dbReference>
<comment type="caution">
    <text evidence="2">The sequence shown here is derived from an EMBL/GenBank/DDBJ whole genome shotgun (WGS) entry which is preliminary data.</text>
</comment>
<dbReference type="Pfam" id="PF04264">
    <property type="entry name" value="YceI"/>
    <property type="match status" value="1"/>
</dbReference>
<dbReference type="PROSITE" id="PS51257">
    <property type="entry name" value="PROKAR_LIPOPROTEIN"/>
    <property type="match status" value="1"/>
</dbReference>
<protein>
    <submittedName>
        <fullName evidence="2">YceI family protein</fullName>
    </submittedName>
</protein>
<keyword evidence="3" id="KW-1185">Reference proteome</keyword>
<dbReference type="SMART" id="SM00867">
    <property type="entry name" value="YceI"/>
    <property type="match status" value="1"/>
</dbReference>
<dbReference type="SUPFAM" id="SSF101874">
    <property type="entry name" value="YceI-like"/>
    <property type="match status" value="1"/>
</dbReference>
<evidence type="ECO:0000313" key="2">
    <source>
        <dbReference type="EMBL" id="MFD2601093.1"/>
    </source>
</evidence>
<evidence type="ECO:0000259" key="1">
    <source>
        <dbReference type="SMART" id="SM00867"/>
    </source>
</evidence>